<dbReference type="InterPro" id="IPR036388">
    <property type="entry name" value="WH-like_DNA-bd_sf"/>
</dbReference>
<feature type="domain" description="HTH arsR-type" evidence="1">
    <location>
        <begin position="39"/>
        <end position="123"/>
    </location>
</feature>
<dbReference type="InterPro" id="IPR001845">
    <property type="entry name" value="HTH_ArsR_DNA-bd_dom"/>
</dbReference>
<dbReference type="EMBL" id="JADQDM010000002">
    <property type="protein sequence ID" value="MBF9220402.1"/>
    <property type="molecule type" value="Genomic_DNA"/>
</dbReference>
<sequence length="130" mass="14474">MAIDPLVARFAEHVATRDDPPPYVPPRQDREAILERLDTALRALGVRLRNRRHTLAQLCVALAGHPKATAVQLAEEVGFVRQTVTMALAVLLPPGYVAYEKKGRNRYYRYTRAGEDWLLPLLTGEVASAA</sequence>
<name>A0ABS0I0H1_9BACT</name>
<dbReference type="Proteomes" id="UP000618931">
    <property type="component" value="Unassembled WGS sequence"/>
</dbReference>
<dbReference type="SMART" id="SM00418">
    <property type="entry name" value="HTH_ARSR"/>
    <property type="match status" value="1"/>
</dbReference>
<dbReference type="SUPFAM" id="SSF46785">
    <property type="entry name" value="Winged helix' DNA-binding domain"/>
    <property type="match status" value="1"/>
</dbReference>
<dbReference type="InterPro" id="IPR036390">
    <property type="entry name" value="WH_DNA-bd_sf"/>
</dbReference>
<dbReference type="RefSeq" id="WP_196291861.1">
    <property type="nucleotide sequence ID" value="NZ_JADQDM010000002.1"/>
</dbReference>
<evidence type="ECO:0000313" key="2">
    <source>
        <dbReference type="EMBL" id="MBF9220402.1"/>
    </source>
</evidence>
<dbReference type="Gene3D" id="1.10.10.10">
    <property type="entry name" value="Winged helix-like DNA-binding domain superfamily/Winged helix DNA-binding domain"/>
    <property type="match status" value="1"/>
</dbReference>
<comment type="caution">
    <text evidence="2">The sequence shown here is derived from an EMBL/GenBank/DDBJ whole genome shotgun (WGS) entry which is preliminary data.</text>
</comment>
<evidence type="ECO:0000313" key="3">
    <source>
        <dbReference type="Proteomes" id="UP000618931"/>
    </source>
</evidence>
<proteinExistence type="predicted"/>
<organism evidence="2 3">
    <name type="scientific">Hymenobacter ruricola</name>
    <dbReference type="NCBI Taxonomy" id="2791023"/>
    <lineage>
        <taxon>Bacteria</taxon>
        <taxon>Pseudomonadati</taxon>
        <taxon>Bacteroidota</taxon>
        <taxon>Cytophagia</taxon>
        <taxon>Cytophagales</taxon>
        <taxon>Hymenobacteraceae</taxon>
        <taxon>Hymenobacter</taxon>
    </lineage>
</organism>
<gene>
    <name evidence="2" type="ORF">I2H31_04745</name>
</gene>
<accession>A0ABS0I0H1</accession>
<keyword evidence="3" id="KW-1185">Reference proteome</keyword>
<reference evidence="2 3" key="1">
    <citation type="submission" date="2020-11" db="EMBL/GenBank/DDBJ databases">
        <authorList>
            <person name="Kim M.K."/>
        </authorList>
    </citation>
    <scope>NUCLEOTIDE SEQUENCE [LARGE SCALE GENOMIC DNA]</scope>
    <source>
        <strain evidence="2 3">BT662</strain>
    </source>
</reference>
<protein>
    <submittedName>
        <fullName evidence="2">Helix-turn-helix transcriptional regulator</fullName>
    </submittedName>
</protein>
<evidence type="ECO:0000259" key="1">
    <source>
        <dbReference type="SMART" id="SM00418"/>
    </source>
</evidence>